<proteinExistence type="predicted"/>
<dbReference type="EMBL" id="JBHTJS010000002">
    <property type="protein sequence ID" value="MFD1006711.1"/>
    <property type="molecule type" value="Genomic_DNA"/>
</dbReference>
<protein>
    <submittedName>
        <fullName evidence="1">DUF3080 family protein</fullName>
    </submittedName>
</protein>
<accession>A0ABW3KEK6</accession>
<dbReference type="Pfam" id="PF11279">
    <property type="entry name" value="DUF3080"/>
    <property type="match status" value="1"/>
</dbReference>
<dbReference type="Proteomes" id="UP001597048">
    <property type="component" value="Unassembled WGS sequence"/>
</dbReference>
<sequence>MACSPQDELESHFQTYLKRVAHILSVAEPALTPVPALPPLPSQRQLFLTQVRISSSVLDALKLGQCNGLLELVAEHNGPIGKSQSAAGQLLYHLQFQQALQLCQAPYLSPELQSWLHEIAQQKAPLLPGYHWNMMIAEPETRAALTPRLPALPFHQQVGYQSTLQAFSLFAQLQNQAQGEPRSQPLSSEPLNQVLSGLYQNHYLGRLFYSLHSAAHYFEQSNQFLQQLEGLDCRRAGQEDAKRLRNALQHYYIKDIQHYLGQIDRQFVQLAPLLQRTLEPPASKRDLMHDYRQQVALGLNSQVYIRYRRLTLDHAKVWQNFLQRCELSPL</sequence>
<evidence type="ECO:0000313" key="2">
    <source>
        <dbReference type="Proteomes" id="UP001597048"/>
    </source>
</evidence>
<dbReference type="InterPro" id="IPR021431">
    <property type="entry name" value="DUF3080"/>
</dbReference>
<organism evidence="1 2">
    <name type="scientific">Oceanisphaera ostreae</name>
    <dbReference type="NCBI Taxonomy" id="914151"/>
    <lineage>
        <taxon>Bacteria</taxon>
        <taxon>Pseudomonadati</taxon>
        <taxon>Pseudomonadota</taxon>
        <taxon>Gammaproteobacteria</taxon>
        <taxon>Aeromonadales</taxon>
        <taxon>Aeromonadaceae</taxon>
        <taxon>Oceanisphaera</taxon>
    </lineage>
</organism>
<gene>
    <name evidence="1" type="ORF">ACFQ1C_00820</name>
</gene>
<keyword evidence="2" id="KW-1185">Reference proteome</keyword>
<evidence type="ECO:0000313" key="1">
    <source>
        <dbReference type="EMBL" id="MFD1006711.1"/>
    </source>
</evidence>
<reference evidence="2" key="1">
    <citation type="journal article" date="2019" name="Int. J. Syst. Evol. Microbiol.">
        <title>The Global Catalogue of Microorganisms (GCM) 10K type strain sequencing project: providing services to taxonomists for standard genome sequencing and annotation.</title>
        <authorList>
            <consortium name="The Broad Institute Genomics Platform"/>
            <consortium name="The Broad Institute Genome Sequencing Center for Infectious Disease"/>
            <person name="Wu L."/>
            <person name="Ma J."/>
        </authorList>
    </citation>
    <scope>NUCLEOTIDE SEQUENCE [LARGE SCALE GENOMIC DNA]</scope>
    <source>
        <strain evidence="2">CCUG 60525</strain>
    </source>
</reference>
<comment type="caution">
    <text evidence="1">The sequence shown here is derived from an EMBL/GenBank/DDBJ whole genome shotgun (WGS) entry which is preliminary data.</text>
</comment>
<name>A0ABW3KEK6_9GAMM</name>